<evidence type="ECO:0000256" key="5">
    <source>
        <dbReference type="ARBA" id="ARBA00022801"/>
    </source>
</evidence>
<comment type="catalytic activity">
    <reaction evidence="11 13">
        <text>O-phospho-L-threonyl-[protein] + H2O = L-threonyl-[protein] + phosphate</text>
        <dbReference type="Rhea" id="RHEA:47004"/>
        <dbReference type="Rhea" id="RHEA-COMP:11060"/>
        <dbReference type="Rhea" id="RHEA-COMP:11605"/>
        <dbReference type="ChEBI" id="CHEBI:15377"/>
        <dbReference type="ChEBI" id="CHEBI:30013"/>
        <dbReference type="ChEBI" id="CHEBI:43474"/>
        <dbReference type="ChEBI" id="CHEBI:61977"/>
        <dbReference type="EC" id="3.1.3.16"/>
    </reaction>
</comment>
<organism evidence="16 17">
    <name type="scientific">Geotrypetes seraphini</name>
    <name type="common">Gaboon caecilian</name>
    <name type="synonym">Caecilia seraphini</name>
    <dbReference type="NCBI Taxonomy" id="260995"/>
    <lineage>
        <taxon>Eukaryota</taxon>
        <taxon>Metazoa</taxon>
        <taxon>Chordata</taxon>
        <taxon>Craniata</taxon>
        <taxon>Vertebrata</taxon>
        <taxon>Euteleostomi</taxon>
        <taxon>Amphibia</taxon>
        <taxon>Gymnophiona</taxon>
        <taxon>Geotrypetes</taxon>
    </lineage>
</organism>
<evidence type="ECO:0000256" key="7">
    <source>
        <dbReference type="ARBA" id="ARBA00022912"/>
    </source>
</evidence>
<evidence type="ECO:0000256" key="8">
    <source>
        <dbReference type="ARBA" id="ARBA00023242"/>
    </source>
</evidence>
<evidence type="ECO:0000259" key="15">
    <source>
        <dbReference type="PROSITE" id="PS51479"/>
    </source>
</evidence>
<comment type="subunit">
    <text evidence="13">Associates with the RNA polymerase II complex.</text>
</comment>
<dbReference type="PANTHER" id="PTHR14732:SF0">
    <property type="entry name" value="RNA POLYMERASE II SUBUNIT B1 CTD PHOSPHATASE RPAP2-RELATED"/>
    <property type="match status" value="1"/>
</dbReference>
<protein>
    <recommendedName>
        <fullName evidence="13">RNA polymerase II subunit B1 CTD phosphatase RPAP2 homolog</fullName>
        <ecNumber evidence="13">3.1.3.16</ecNumber>
    </recommendedName>
</protein>
<evidence type="ECO:0000256" key="6">
    <source>
        <dbReference type="ARBA" id="ARBA00022833"/>
    </source>
</evidence>
<reference evidence="17" key="1">
    <citation type="submission" date="2025-08" db="UniProtKB">
        <authorList>
            <consortium name="RefSeq"/>
        </authorList>
    </citation>
    <scope>IDENTIFICATION</scope>
</reference>
<dbReference type="InterPro" id="IPR038534">
    <property type="entry name" value="Rtr1/RPAP2_sf"/>
</dbReference>
<keyword evidence="6 13" id="KW-0862">Zinc</keyword>
<keyword evidence="4 13" id="KW-0863">Zinc-finger</keyword>
<gene>
    <name evidence="17" type="primary">RPAP2</name>
</gene>
<feature type="compositionally biased region" description="Polar residues" evidence="14">
    <location>
        <begin position="308"/>
        <end position="319"/>
    </location>
</feature>
<dbReference type="GO" id="GO:0008270">
    <property type="term" value="F:zinc ion binding"/>
    <property type="evidence" value="ECO:0007669"/>
    <property type="project" value="UniProtKB-KW"/>
</dbReference>
<comment type="catalytic activity">
    <reaction evidence="10 13">
        <text>O-phospho-L-seryl-[protein] + H2O = L-seryl-[protein] + phosphate</text>
        <dbReference type="Rhea" id="RHEA:20629"/>
        <dbReference type="Rhea" id="RHEA-COMP:9863"/>
        <dbReference type="Rhea" id="RHEA-COMP:11604"/>
        <dbReference type="ChEBI" id="CHEBI:15377"/>
        <dbReference type="ChEBI" id="CHEBI:29999"/>
        <dbReference type="ChEBI" id="CHEBI:43474"/>
        <dbReference type="ChEBI" id="CHEBI:83421"/>
        <dbReference type="EC" id="3.1.3.16"/>
    </reaction>
</comment>
<evidence type="ECO:0000256" key="1">
    <source>
        <dbReference type="ARBA" id="ARBA00004123"/>
    </source>
</evidence>
<name>A0A6P8P787_GEOSA</name>
<evidence type="ECO:0000256" key="3">
    <source>
        <dbReference type="ARBA" id="ARBA00022723"/>
    </source>
</evidence>
<dbReference type="Pfam" id="PF04181">
    <property type="entry name" value="RPAP2_Rtr1"/>
    <property type="match status" value="1"/>
</dbReference>
<evidence type="ECO:0000256" key="13">
    <source>
        <dbReference type="RuleBase" id="RU367080"/>
    </source>
</evidence>
<feature type="region of interest" description="Disordered" evidence="14">
    <location>
        <begin position="294"/>
        <end position="326"/>
    </location>
</feature>
<keyword evidence="16" id="KW-1185">Reference proteome</keyword>
<evidence type="ECO:0000256" key="14">
    <source>
        <dbReference type="SAM" id="MobiDB-lite"/>
    </source>
</evidence>
<dbReference type="CTD" id="79871"/>
<comment type="subcellular location">
    <subcellularLocation>
        <location evidence="1 13">Nucleus</location>
    </subcellularLocation>
</comment>
<dbReference type="FunCoup" id="A0A6P8P787">
    <property type="interactions" value="3530"/>
</dbReference>
<dbReference type="Proteomes" id="UP000515159">
    <property type="component" value="Chromosome 12"/>
</dbReference>
<comment type="function">
    <text evidence="9">Protein phosphatase that displays CTD phosphatase activity and regulates transcription of snRNA genes. Recognizes and binds phosphorylated 'Ser-7' of the C-terminal heptapeptide repeat domain (CTD) of the largest RNA polymerase II subunit POLR2A, and mediates dephosphorylation of 'Ser-5' of the CTD, thereby promoting transcription of snRNA genes. Downstream of EIF2AK3/PERK, dephosphorylates ERN1, a sensor for the endoplasmic reticulum unfolded protein response (UPR), to abort failed ER-stress adaptation and trigger apoptosis.</text>
</comment>
<dbReference type="InParanoid" id="A0A6P8P787"/>
<dbReference type="OrthoDB" id="2590500at2759"/>
<dbReference type="GO" id="GO:0008420">
    <property type="term" value="F:RNA polymerase II CTD heptapeptide repeat phosphatase activity"/>
    <property type="evidence" value="ECO:0007669"/>
    <property type="project" value="UniProtKB-UniRule"/>
</dbReference>
<evidence type="ECO:0000256" key="9">
    <source>
        <dbReference type="ARBA" id="ARBA00045547"/>
    </source>
</evidence>
<dbReference type="GeneID" id="117346104"/>
<dbReference type="PROSITE" id="PS51479">
    <property type="entry name" value="ZF_RTR1"/>
    <property type="match status" value="1"/>
</dbReference>
<dbReference type="EC" id="3.1.3.16" evidence="13"/>
<dbReference type="AlphaFoldDB" id="A0A6P8P787"/>
<feature type="region of interest" description="Disordered" evidence="14">
    <location>
        <begin position="192"/>
        <end position="245"/>
    </location>
</feature>
<sequence>MPGRSADKRTRPVKTYGNKHTNPLKHEDAQNRRAALELAVGKKIELEKRALQIVERLMEDDVTEDFLLGCGRFITLADYKDTVDERFIIKLCGYPLCRNKLEKVPKQKYKISTKTNKVYDITERKCFCSNFCYRASKYFESQIPQSPLWMREEERPADFKLLKPGQSGHSGEEVKLYDKSILLSDIENPRVSASHRKSNFSSESDKDSDSEQEFVSAVLTEKRSRAQSLKPQPPKTSLPSEKYTPETKAINKEQEHMMLEIAEELSKCKVDDKDKTNTTTVSFQTKELCAPGTDLTPDKLQTSEESECNPSGSQITSRGVSKRGAEHLRRMLARTKQPLKSDSEVPLPPPTIKGNMLEALIKTFSEWKTDETMEFLYGPQSTSRSEKEELDTDDLPLETVGLCDSEDHSSQKSHSSLNESVSAKALPNFERLKGETAMLNLTAKEFYKGVYKDRDVKQDDPVLPLVDSSAQHQIRKRIVLDRLKKVLPVILVPLQITYSEVYAELHNLIKTFRLTNKNIYHKNTEWSLIAIVLLSILSPKISHKDAQKSPLYTQFISTFLEELHFQNEDLETLINIFASNSAVE</sequence>
<keyword evidence="5 13" id="KW-0378">Hydrolase</keyword>
<dbReference type="RefSeq" id="XP_033771361.1">
    <property type="nucleotide sequence ID" value="XM_033915470.1"/>
</dbReference>
<evidence type="ECO:0000256" key="11">
    <source>
        <dbReference type="ARBA" id="ARBA00048336"/>
    </source>
</evidence>
<feature type="compositionally biased region" description="Basic and acidic residues" evidence="14">
    <location>
        <begin position="1"/>
        <end position="10"/>
    </location>
</feature>
<dbReference type="InterPro" id="IPR039693">
    <property type="entry name" value="Rtr1/RPAP2"/>
</dbReference>
<evidence type="ECO:0000313" key="17">
    <source>
        <dbReference type="RefSeq" id="XP_033771361.1"/>
    </source>
</evidence>
<evidence type="ECO:0000256" key="10">
    <source>
        <dbReference type="ARBA" id="ARBA00047761"/>
    </source>
</evidence>
<proteinExistence type="inferred from homology"/>
<feature type="region of interest" description="Disordered" evidence="14">
    <location>
        <begin position="1"/>
        <end position="26"/>
    </location>
</feature>
<evidence type="ECO:0000256" key="12">
    <source>
        <dbReference type="PROSITE-ProRule" id="PRU00812"/>
    </source>
</evidence>
<evidence type="ECO:0000256" key="2">
    <source>
        <dbReference type="ARBA" id="ARBA00005676"/>
    </source>
</evidence>
<keyword evidence="7 13" id="KW-0904">Protein phosphatase</keyword>
<dbReference type="KEGG" id="gsh:117346104"/>
<dbReference type="Gene3D" id="1.25.40.820">
    <property type="match status" value="1"/>
</dbReference>
<evidence type="ECO:0000256" key="4">
    <source>
        <dbReference type="ARBA" id="ARBA00022771"/>
    </source>
</evidence>
<dbReference type="InterPro" id="IPR007308">
    <property type="entry name" value="Rtr1/RPAP2_dom"/>
</dbReference>
<accession>A0A6P8P787</accession>
<comment type="similarity">
    <text evidence="2 12 13">Belongs to the RPAP2 family.</text>
</comment>
<keyword evidence="8 13" id="KW-0539">Nucleus</keyword>
<dbReference type="PANTHER" id="PTHR14732">
    <property type="entry name" value="RNA POLYMERASE II SUBUNIT B1 CTD PHOSPHATASE RPAP2-RELATED"/>
    <property type="match status" value="1"/>
</dbReference>
<evidence type="ECO:0000313" key="16">
    <source>
        <dbReference type="Proteomes" id="UP000515159"/>
    </source>
</evidence>
<dbReference type="GO" id="GO:0005634">
    <property type="term" value="C:nucleus"/>
    <property type="evidence" value="ECO:0007669"/>
    <property type="project" value="UniProtKB-SubCell"/>
</dbReference>
<feature type="domain" description="RTR1-type" evidence="15">
    <location>
        <begin position="69"/>
        <end position="152"/>
    </location>
</feature>
<keyword evidence="3 13" id="KW-0479">Metal-binding</keyword>
<dbReference type="GO" id="GO:0005737">
    <property type="term" value="C:cytoplasm"/>
    <property type="evidence" value="ECO:0007669"/>
    <property type="project" value="TreeGrafter"/>
</dbReference>
<dbReference type="GO" id="GO:0043175">
    <property type="term" value="F:RNA polymerase core enzyme binding"/>
    <property type="evidence" value="ECO:0007669"/>
    <property type="project" value="UniProtKB-UniRule"/>
</dbReference>